<comment type="subcellular location">
    <subcellularLocation>
        <location evidence="7">Mitochondrion</location>
    </subcellularLocation>
</comment>
<comment type="pathway">
    <text evidence="2 7">Amino-acid degradation; L-valine degradation.</text>
</comment>
<comment type="caution">
    <text evidence="9">The sequence shown here is derived from an EMBL/GenBank/DDBJ whole genome shotgun (WGS) entry which is preliminary data.</text>
</comment>
<evidence type="ECO:0000313" key="9">
    <source>
        <dbReference type="EMBL" id="TSW62342.1"/>
    </source>
</evidence>
<evidence type="ECO:0000256" key="7">
    <source>
        <dbReference type="RuleBase" id="RU369070"/>
    </source>
</evidence>
<organism evidence="9 10">
    <name type="scientific">Bagarius yarrelli</name>
    <name type="common">Goonch</name>
    <name type="synonym">Bagrus yarrelli</name>
    <dbReference type="NCBI Taxonomy" id="175774"/>
    <lineage>
        <taxon>Eukaryota</taxon>
        <taxon>Metazoa</taxon>
        <taxon>Chordata</taxon>
        <taxon>Craniata</taxon>
        <taxon>Vertebrata</taxon>
        <taxon>Euteleostomi</taxon>
        <taxon>Actinopterygii</taxon>
        <taxon>Neopterygii</taxon>
        <taxon>Teleostei</taxon>
        <taxon>Ostariophysi</taxon>
        <taxon>Siluriformes</taxon>
        <taxon>Sisoridae</taxon>
        <taxon>Sisorinae</taxon>
        <taxon>Bagarius</taxon>
    </lineage>
</organism>
<dbReference type="EC" id="3.1.2.4" evidence="7"/>
<dbReference type="Proteomes" id="UP000319801">
    <property type="component" value="Unassembled WGS sequence"/>
</dbReference>
<reference evidence="9 10" key="1">
    <citation type="journal article" date="2019" name="Genome Biol. Evol.">
        <title>Whole-Genome Sequencing of the Giant Devil Catfish, Bagarius yarrelli.</title>
        <authorList>
            <person name="Jiang W."/>
            <person name="Lv Y."/>
            <person name="Cheng L."/>
            <person name="Yang K."/>
            <person name="Chao B."/>
            <person name="Wang X."/>
            <person name="Li Y."/>
            <person name="Pan X."/>
            <person name="You X."/>
            <person name="Zhang Y."/>
            <person name="Yang J."/>
            <person name="Li J."/>
            <person name="Zhang X."/>
            <person name="Liu S."/>
            <person name="Sun C."/>
            <person name="Yang J."/>
            <person name="Shi Q."/>
        </authorList>
    </citation>
    <scope>NUCLEOTIDE SEQUENCE [LARGE SCALE GENOMIC DNA]</scope>
    <source>
        <strain evidence="9">JWS20170419001</strain>
        <tissue evidence="9">Muscle</tissue>
    </source>
</reference>
<dbReference type="GO" id="GO:0005739">
    <property type="term" value="C:mitochondrion"/>
    <property type="evidence" value="ECO:0007669"/>
    <property type="project" value="UniProtKB-SubCell"/>
</dbReference>
<dbReference type="OrthoDB" id="1737613at2759"/>
<comment type="catalytic activity">
    <reaction evidence="1 7">
        <text>3-hydroxy-2-methylpropanoyl-CoA + H2O = 3-hydroxy-2-methylpropanoate + CoA + H(+)</text>
        <dbReference type="Rhea" id="RHEA:20888"/>
        <dbReference type="ChEBI" id="CHEBI:11805"/>
        <dbReference type="ChEBI" id="CHEBI:15377"/>
        <dbReference type="ChEBI" id="CHEBI:15378"/>
        <dbReference type="ChEBI" id="CHEBI:57287"/>
        <dbReference type="ChEBI" id="CHEBI:57340"/>
        <dbReference type="EC" id="3.1.2.4"/>
    </reaction>
</comment>
<comment type="similarity">
    <text evidence="3 7">Belongs to the enoyl-CoA hydratase/isomerase family.</text>
</comment>
<evidence type="ECO:0000256" key="1">
    <source>
        <dbReference type="ARBA" id="ARBA00001709"/>
    </source>
</evidence>
<protein>
    <recommendedName>
        <fullName evidence="7">3-hydroxyisobutyryl-CoA hydrolase</fullName>
        <shortName evidence="7">HIB-CoA hydrolase</shortName>
        <shortName evidence="7">HIBYL-CoA-H</shortName>
        <ecNumber evidence="7">3.1.2.4</ecNumber>
    </recommendedName>
    <alternativeName>
        <fullName evidence="7">3-hydroxyisobutyryl-coenzyme A hydrolase</fullName>
    </alternativeName>
</protein>
<dbReference type="PANTHER" id="PTHR43176:SF3">
    <property type="entry name" value="3-HYDROXYISOBUTYRYL-COA HYDROLASE, MITOCHONDRIAL"/>
    <property type="match status" value="1"/>
</dbReference>
<dbReference type="InterPro" id="IPR029045">
    <property type="entry name" value="ClpP/crotonase-like_dom_sf"/>
</dbReference>
<dbReference type="InterPro" id="IPR032259">
    <property type="entry name" value="HIBYL-CoA-H"/>
</dbReference>
<evidence type="ECO:0000256" key="6">
    <source>
        <dbReference type="ARBA" id="ARBA00024871"/>
    </source>
</evidence>
<evidence type="ECO:0000256" key="3">
    <source>
        <dbReference type="ARBA" id="ARBA00005254"/>
    </source>
</evidence>
<dbReference type="Pfam" id="PF16113">
    <property type="entry name" value="ECH_2"/>
    <property type="match status" value="1"/>
</dbReference>
<dbReference type="AlphaFoldDB" id="A0A556V6N1"/>
<gene>
    <name evidence="9" type="ORF">Baya_13086</name>
</gene>
<dbReference type="EMBL" id="VCAZ01000134">
    <property type="protein sequence ID" value="TSW62342.1"/>
    <property type="molecule type" value="Genomic_DNA"/>
</dbReference>
<keyword evidence="4" id="KW-0101">Branched-chain amino acid catabolism</keyword>
<accession>A0A556V6N1</accession>
<keyword evidence="7" id="KW-0496">Mitochondrion</keyword>
<sequence length="171" mass="18987">MWVGLQSAAEFWHRNPGPGTQGASVNADTLAPLMPASGPRTGSCEETRSTEQVKKLFEGNSVEEILEKLQKDQSAFAQKQVETLLKMSPTSLKLTFKQMQMGASLSLQEVLVMEYRLTQACMKGHDFYEGVRAVIIDKDQSPKWKPATLAEVSEQFVEECFASLGDKDLKL</sequence>
<dbReference type="UniPathway" id="UPA00362"/>
<feature type="domain" description="Enoyl-CoA hydratase/isomerase" evidence="8">
    <location>
        <begin position="47"/>
        <end position="161"/>
    </location>
</feature>
<evidence type="ECO:0000256" key="4">
    <source>
        <dbReference type="ARBA" id="ARBA00022456"/>
    </source>
</evidence>
<proteinExistence type="inferred from homology"/>
<keyword evidence="5 7" id="KW-0378">Hydrolase</keyword>
<evidence type="ECO:0000256" key="2">
    <source>
        <dbReference type="ARBA" id="ARBA00005109"/>
    </source>
</evidence>
<dbReference type="SUPFAM" id="SSF52096">
    <property type="entry name" value="ClpP/crotonase"/>
    <property type="match status" value="1"/>
</dbReference>
<keyword evidence="10" id="KW-1185">Reference proteome</keyword>
<evidence type="ECO:0000256" key="5">
    <source>
        <dbReference type="ARBA" id="ARBA00022801"/>
    </source>
</evidence>
<dbReference type="PANTHER" id="PTHR43176">
    <property type="entry name" value="3-HYDROXYISOBUTYRYL-COA HYDROLASE-RELATED"/>
    <property type="match status" value="1"/>
</dbReference>
<evidence type="ECO:0000259" key="8">
    <source>
        <dbReference type="Pfam" id="PF16113"/>
    </source>
</evidence>
<dbReference type="InterPro" id="IPR045004">
    <property type="entry name" value="ECH_dom"/>
</dbReference>
<dbReference type="Gene3D" id="3.90.226.10">
    <property type="entry name" value="2-enoyl-CoA Hydratase, Chain A, domain 1"/>
    <property type="match status" value="1"/>
</dbReference>
<comment type="function">
    <text evidence="6">Hydrolyzes 3-hydroxyisobutyryl-CoA (HIBYL-CoA), a saline catabolite. Has high activity toward isobutyryl-CoA. Could be an isobutyryl-CoA dehydrogenase that functions in valine catabolism. Also hydrolyzes 3-hydroxypropanoyl-CoA.</text>
</comment>
<dbReference type="GO" id="GO:0003860">
    <property type="term" value="F:3-hydroxyisobutyryl-CoA hydrolase activity"/>
    <property type="evidence" value="ECO:0007669"/>
    <property type="project" value="UniProtKB-UniRule"/>
</dbReference>
<name>A0A556V6N1_BAGYA</name>
<dbReference type="GO" id="GO:0006574">
    <property type="term" value="P:L-valine catabolic process"/>
    <property type="evidence" value="ECO:0007669"/>
    <property type="project" value="UniProtKB-UniRule"/>
</dbReference>
<evidence type="ECO:0000313" key="10">
    <source>
        <dbReference type="Proteomes" id="UP000319801"/>
    </source>
</evidence>